<proteinExistence type="predicted"/>
<sequence>MAGTGGRPRRSGVVSSGPREEILTVAAALFAEKGFSATRMSEIAEASGLRQSSIYYWFSSKDQLLRAIMEQNRVSLSAARVLVDRAEPAAARLYVVLYHDVVQMCLAPLNFYALEQTAHEQPEEFADFGLDYAELVRLLRDVVAQGVAAGEFVDVDEEDVVRTALSLTEGTQHRFHAGRGDVADVARRADAAATMAVSSLLREPGSLPAVVAAARAGIAGFAATGP</sequence>
<keyword evidence="2 4" id="KW-0238">DNA-binding</keyword>
<dbReference type="Pfam" id="PF00440">
    <property type="entry name" value="TetR_N"/>
    <property type="match status" value="1"/>
</dbReference>
<evidence type="ECO:0000256" key="1">
    <source>
        <dbReference type="ARBA" id="ARBA00023015"/>
    </source>
</evidence>
<dbReference type="RefSeq" id="WP_114125036.1">
    <property type="nucleotide sequence ID" value="NZ_QOUI01000001.1"/>
</dbReference>
<evidence type="ECO:0000259" key="5">
    <source>
        <dbReference type="PROSITE" id="PS50977"/>
    </source>
</evidence>
<accession>A0A367YZK2</accession>
<dbReference type="SUPFAM" id="SSF46689">
    <property type="entry name" value="Homeodomain-like"/>
    <property type="match status" value="1"/>
</dbReference>
<dbReference type="InterPro" id="IPR050109">
    <property type="entry name" value="HTH-type_TetR-like_transc_reg"/>
</dbReference>
<evidence type="ECO:0000256" key="4">
    <source>
        <dbReference type="PROSITE-ProRule" id="PRU00335"/>
    </source>
</evidence>
<dbReference type="InterPro" id="IPR001647">
    <property type="entry name" value="HTH_TetR"/>
</dbReference>
<reference evidence="6 7" key="1">
    <citation type="submission" date="2018-07" db="EMBL/GenBank/DDBJ databases">
        <title>Desertimonas flava gen. nov. sp. nov.</title>
        <authorList>
            <person name="Liu S."/>
        </authorList>
    </citation>
    <scope>NUCLEOTIDE SEQUENCE [LARGE SCALE GENOMIC DNA]</scope>
    <source>
        <strain evidence="6 7">16Sb5-5</strain>
    </source>
</reference>
<dbReference type="Proteomes" id="UP000252770">
    <property type="component" value="Unassembled WGS sequence"/>
</dbReference>
<dbReference type="EMBL" id="QOUI01000001">
    <property type="protein sequence ID" value="RCK71335.1"/>
    <property type="molecule type" value="Genomic_DNA"/>
</dbReference>
<dbReference type="Gene3D" id="1.10.357.10">
    <property type="entry name" value="Tetracycline Repressor, domain 2"/>
    <property type="match status" value="1"/>
</dbReference>
<dbReference type="PROSITE" id="PS50977">
    <property type="entry name" value="HTH_TETR_2"/>
    <property type="match status" value="1"/>
</dbReference>
<dbReference type="SUPFAM" id="SSF48498">
    <property type="entry name" value="Tetracyclin repressor-like, C-terminal domain"/>
    <property type="match status" value="1"/>
</dbReference>
<keyword evidence="7" id="KW-1185">Reference proteome</keyword>
<evidence type="ECO:0000256" key="2">
    <source>
        <dbReference type="ARBA" id="ARBA00023125"/>
    </source>
</evidence>
<dbReference type="AlphaFoldDB" id="A0A367YZK2"/>
<feature type="DNA-binding region" description="H-T-H motif" evidence="4">
    <location>
        <begin position="39"/>
        <end position="58"/>
    </location>
</feature>
<dbReference type="InterPro" id="IPR009057">
    <property type="entry name" value="Homeodomain-like_sf"/>
</dbReference>
<dbReference type="PRINTS" id="PR00455">
    <property type="entry name" value="HTHTETR"/>
</dbReference>
<evidence type="ECO:0000313" key="6">
    <source>
        <dbReference type="EMBL" id="RCK71335.1"/>
    </source>
</evidence>
<evidence type="ECO:0000256" key="3">
    <source>
        <dbReference type="ARBA" id="ARBA00023163"/>
    </source>
</evidence>
<evidence type="ECO:0000313" key="7">
    <source>
        <dbReference type="Proteomes" id="UP000252770"/>
    </source>
</evidence>
<name>A0A367YZK2_9ACTN</name>
<keyword evidence="3" id="KW-0804">Transcription</keyword>
<dbReference type="PANTHER" id="PTHR30055">
    <property type="entry name" value="HTH-TYPE TRANSCRIPTIONAL REGULATOR RUTR"/>
    <property type="match status" value="1"/>
</dbReference>
<dbReference type="InterPro" id="IPR036271">
    <property type="entry name" value="Tet_transcr_reg_TetR-rel_C_sf"/>
</dbReference>
<protein>
    <submittedName>
        <fullName evidence="6">TetR/AcrR family transcriptional regulator</fullName>
    </submittedName>
</protein>
<dbReference type="GO" id="GO:0003700">
    <property type="term" value="F:DNA-binding transcription factor activity"/>
    <property type="evidence" value="ECO:0007669"/>
    <property type="project" value="TreeGrafter"/>
</dbReference>
<dbReference type="PANTHER" id="PTHR30055:SF234">
    <property type="entry name" value="HTH-TYPE TRANSCRIPTIONAL REGULATOR BETI"/>
    <property type="match status" value="1"/>
</dbReference>
<comment type="caution">
    <text evidence="6">The sequence shown here is derived from an EMBL/GenBank/DDBJ whole genome shotgun (WGS) entry which is preliminary data.</text>
</comment>
<gene>
    <name evidence="6" type="ORF">DT076_02605</name>
</gene>
<keyword evidence="1" id="KW-0805">Transcription regulation</keyword>
<dbReference type="GO" id="GO:0000976">
    <property type="term" value="F:transcription cis-regulatory region binding"/>
    <property type="evidence" value="ECO:0007669"/>
    <property type="project" value="TreeGrafter"/>
</dbReference>
<feature type="domain" description="HTH tetR-type" evidence="5">
    <location>
        <begin position="16"/>
        <end position="76"/>
    </location>
</feature>
<organism evidence="6 7">
    <name type="scientific">Desertihabitans brevis</name>
    <dbReference type="NCBI Taxonomy" id="2268447"/>
    <lineage>
        <taxon>Bacteria</taxon>
        <taxon>Bacillati</taxon>
        <taxon>Actinomycetota</taxon>
        <taxon>Actinomycetes</taxon>
        <taxon>Propionibacteriales</taxon>
        <taxon>Propionibacteriaceae</taxon>
        <taxon>Desertihabitans</taxon>
    </lineage>
</organism>